<keyword evidence="4 7" id="KW-0812">Transmembrane</keyword>
<feature type="domain" description="TRAP C4-dicarboxylate transport system permease DctM subunit" evidence="8">
    <location>
        <begin position="14"/>
        <end position="444"/>
    </location>
</feature>
<dbReference type="InterPro" id="IPR010656">
    <property type="entry name" value="DctM"/>
</dbReference>
<evidence type="ECO:0000313" key="9">
    <source>
        <dbReference type="EMBL" id="MEJ8472745.1"/>
    </source>
</evidence>
<evidence type="ECO:0000256" key="1">
    <source>
        <dbReference type="ARBA" id="ARBA00004429"/>
    </source>
</evidence>
<accession>A0ABU8TF20</accession>
<evidence type="ECO:0000256" key="3">
    <source>
        <dbReference type="ARBA" id="ARBA00022519"/>
    </source>
</evidence>
<evidence type="ECO:0000256" key="7">
    <source>
        <dbReference type="RuleBase" id="RU369079"/>
    </source>
</evidence>
<sequence length="454" mass="48659">MVEIIAAVLPGAMFLSLIVLLFSGAPVAIMLMGVSLIFGLLAIWTGDMRLVHATLLPNRIFSGTIDNAVLVAAPMFIFMGLIMEKTRIAEDLLLTLQRLMRVIPGGLALAVILMGTILAAATGIIGASVVMLTMLAIPTMLERGYDKGLSAGTVASAGTLGILIPPSVMLVFMGDLLSVSLGRLFVAALMPGLLLAGCYVIYIIARSFFQPSVAPKAPPPTEEESRGLWLETIKSVLAPLVMIIAVLGSILGGVATPTEASGVGVAAALLLGLLRGRLNIKTLKESMDGSITSLGMLFFIFVGATAFSYIFRKVGGEHFIVDTARTLPFGDWGLLFSIMLMIFVMGFFFDWIEITLIMLPIFAPIVALMDLGDHVDKAQMIYWFAILVSINLQTSFLTPPFGFALFYLKGAAGDMLSMSDIYRGVIPFVLVQLVMLGLVIAFPDIALWLPNKVF</sequence>
<dbReference type="PANTHER" id="PTHR33362:SF7">
    <property type="entry name" value="SLL1103 PROTEIN"/>
    <property type="match status" value="1"/>
</dbReference>
<feature type="transmembrane region" description="Helical" evidence="7">
    <location>
        <begin position="103"/>
        <end position="136"/>
    </location>
</feature>
<keyword evidence="7" id="KW-0813">Transport</keyword>
<evidence type="ECO:0000256" key="4">
    <source>
        <dbReference type="ARBA" id="ARBA00022692"/>
    </source>
</evidence>
<feature type="transmembrane region" description="Helical" evidence="7">
    <location>
        <begin position="184"/>
        <end position="205"/>
    </location>
</feature>
<evidence type="ECO:0000313" key="10">
    <source>
        <dbReference type="Proteomes" id="UP001385499"/>
    </source>
</evidence>
<feature type="transmembrane region" description="Helical" evidence="7">
    <location>
        <begin position="12"/>
        <end position="44"/>
    </location>
</feature>
<keyword evidence="2" id="KW-1003">Cell membrane</keyword>
<keyword evidence="3 7" id="KW-0997">Cell inner membrane</keyword>
<evidence type="ECO:0000256" key="5">
    <source>
        <dbReference type="ARBA" id="ARBA00022989"/>
    </source>
</evidence>
<gene>
    <name evidence="9" type="ORF">V6575_01475</name>
</gene>
<dbReference type="PANTHER" id="PTHR33362">
    <property type="entry name" value="SIALIC ACID TRAP TRANSPORTER PERMEASE PROTEIN SIAT-RELATED"/>
    <property type="match status" value="1"/>
</dbReference>
<comment type="function">
    <text evidence="7">Part of the tripartite ATP-independent periplasmic (TRAP) transport system.</text>
</comment>
<comment type="caution">
    <text evidence="9">The sequence shown here is derived from an EMBL/GenBank/DDBJ whole genome shotgun (WGS) entry which is preliminary data.</text>
</comment>
<keyword evidence="6 7" id="KW-0472">Membrane</keyword>
<feature type="transmembrane region" description="Helical" evidence="7">
    <location>
        <begin position="428"/>
        <end position="449"/>
    </location>
</feature>
<dbReference type="EMBL" id="JBAKIA010000001">
    <property type="protein sequence ID" value="MEJ8472745.1"/>
    <property type="molecule type" value="Genomic_DNA"/>
</dbReference>
<proteinExistence type="inferred from homology"/>
<dbReference type="RefSeq" id="WP_340272222.1">
    <property type="nucleotide sequence ID" value="NZ_JBAKIA010000001.1"/>
</dbReference>
<evidence type="ECO:0000259" key="8">
    <source>
        <dbReference type="Pfam" id="PF06808"/>
    </source>
</evidence>
<comment type="subunit">
    <text evidence="7">The complex comprises the extracytoplasmic solute receptor protein and the two transmembrane proteins.</text>
</comment>
<comment type="similarity">
    <text evidence="7">Belongs to the TRAP transporter large permease family.</text>
</comment>
<dbReference type="Proteomes" id="UP001385499">
    <property type="component" value="Unassembled WGS sequence"/>
</dbReference>
<organism evidence="9 10">
    <name type="scientific">Roseibium algae</name>
    <dbReference type="NCBI Taxonomy" id="3123038"/>
    <lineage>
        <taxon>Bacteria</taxon>
        <taxon>Pseudomonadati</taxon>
        <taxon>Pseudomonadota</taxon>
        <taxon>Alphaproteobacteria</taxon>
        <taxon>Hyphomicrobiales</taxon>
        <taxon>Stappiaceae</taxon>
        <taxon>Roseibium</taxon>
    </lineage>
</organism>
<feature type="transmembrane region" description="Helical" evidence="7">
    <location>
        <begin position="332"/>
        <end position="349"/>
    </location>
</feature>
<comment type="subcellular location">
    <subcellularLocation>
        <location evidence="1 7">Cell inner membrane</location>
        <topology evidence="1 7">Multi-pass membrane protein</topology>
    </subcellularLocation>
</comment>
<feature type="transmembrane region" description="Helical" evidence="7">
    <location>
        <begin position="290"/>
        <end position="312"/>
    </location>
</feature>
<name>A0ABU8TF20_9HYPH</name>
<dbReference type="NCBIfam" id="TIGR00786">
    <property type="entry name" value="dctM"/>
    <property type="match status" value="1"/>
</dbReference>
<evidence type="ECO:0000256" key="2">
    <source>
        <dbReference type="ARBA" id="ARBA00022475"/>
    </source>
</evidence>
<keyword evidence="10" id="KW-1185">Reference proteome</keyword>
<feature type="transmembrane region" description="Helical" evidence="7">
    <location>
        <begin position="148"/>
        <end position="172"/>
    </location>
</feature>
<reference evidence="9 10" key="1">
    <citation type="submission" date="2024-02" db="EMBL/GenBank/DDBJ databases">
        <title>Roseibium algae sp. nov., isolated from marine alga (Grateloupia sp.), showing potential in myo-inositol conversion.</title>
        <authorList>
            <person name="Wang Y."/>
        </authorList>
    </citation>
    <scope>NUCLEOTIDE SEQUENCE [LARGE SCALE GENOMIC DNA]</scope>
    <source>
        <strain evidence="9 10">H3510</strain>
    </source>
</reference>
<feature type="transmembrane region" description="Helical" evidence="7">
    <location>
        <begin position="65"/>
        <end position="83"/>
    </location>
</feature>
<dbReference type="Pfam" id="PF06808">
    <property type="entry name" value="DctM"/>
    <property type="match status" value="1"/>
</dbReference>
<evidence type="ECO:0000256" key="6">
    <source>
        <dbReference type="ARBA" id="ARBA00023136"/>
    </source>
</evidence>
<feature type="transmembrane region" description="Helical" evidence="7">
    <location>
        <begin position="236"/>
        <end position="254"/>
    </location>
</feature>
<feature type="transmembrane region" description="Helical" evidence="7">
    <location>
        <begin position="260"/>
        <end position="278"/>
    </location>
</feature>
<dbReference type="InterPro" id="IPR004681">
    <property type="entry name" value="TRAP_DctM"/>
</dbReference>
<protein>
    <recommendedName>
        <fullName evidence="7">TRAP transporter large permease protein</fullName>
    </recommendedName>
</protein>
<feature type="transmembrane region" description="Helical" evidence="7">
    <location>
        <begin position="381"/>
        <end position="408"/>
    </location>
</feature>
<keyword evidence="5 7" id="KW-1133">Transmembrane helix</keyword>